<keyword evidence="7" id="KW-0547">Nucleotide-binding</keyword>
<evidence type="ECO:0008006" key="17">
    <source>
        <dbReference type="Google" id="ProtNLM"/>
    </source>
</evidence>
<evidence type="ECO:0000256" key="9">
    <source>
        <dbReference type="ARBA" id="ARBA00023134"/>
    </source>
</evidence>
<evidence type="ECO:0000256" key="12">
    <source>
        <dbReference type="SAM" id="Phobius"/>
    </source>
</evidence>
<keyword evidence="4" id="KW-0050">Antiport</keyword>
<dbReference type="Pfam" id="PF03953">
    <property type="entry name" value="Tubulin_C"/>
    <property type="match status" value="1"/>
</dbReference>
<comment type="similarity">
    <text evidence="2">Belongs to the Ca(2+):cation antiporter (CaCA) (TC 2.A.19) family. SLC24A subfamily.</text>
</comment>
<feature type="domain" description="Tubulin/FtsZ 2-layer sandwich" evidence="14">
    <location>
        <begin position="1"/>
        <end position="84"/>
    </location>
</feature>
<evidence type="ECO:0000256" key="2">
    <source>
        <dbReference type="ARBA" id="ARBA00005364"/>
    </source>
</evidence>
<dbReference type="InterPro" id="IPR004837">
    <property type="entry name" value="NaCa_Exmemb"/>
</dbReference>
<dbReference type="Proteomes" id="UP001189429">
    <property type="component" value="Unassembled WGS sequence"/>
</dbReference>
<keyword evidence="11" id="KW-0175">Coiled coil</keyword>
<organism evidence="15 16">
    <name type="scientific">Prorocentrum cordatum</name>
    <dbReference type="NCBI Taxonomy" id="2364126"/>
    <lineage>
        <taxon>Eukaryota</taxon>
        <taxon>Sar</taxon>
        <taxon>Alveolata</taxon>
        <taxon>Dinophyceae</taxon>
        <taxon>Prorocentrales</taxon>
        <taxon>Prorocentraceae</taxon>
        <taxon>Prorocentrum</taxon>
    </lineage>
</organism>
<proteinExistence type="inferred from homology"/>
<keyword evidence="16" id="KW-1185">Reference proteome</keyword>
<comment type="caution">
    <text evidence="15">The sequence shown here is derived from an EMBL/GenBank/DDBJ whole genome shotgun (WGS) entry which is preliminary data.</text>
</comment>
<keyword evidence="9" id="KW-0342">GTP-binding</keyword>
<keyword evidence="10 12" id="KW-0472">Membrane</keyword>
<keyword evidence="5 12" id="KW-0812">Transmembrane</keyword>
<evidence type="ECO:0000256" key="11">
    <source>
        <dbReference type="SAM" id="Coils"/>
    </source>
</evidence>
<gene>
    <name evidence="15" type="ORF">PCOR1329_LOCUS16157</name>
</gene>
<dbReference type="InterPro" id="IPR008280">
    <property type="entry name" value="Tub_FtsZ_C"/>
</dbReference>
<evidence type="ECO:0000256" key="1">
    <source>
        <dbReference type="ARBA" id="ARBA00004141"/>
    </source>
</evidence>
<dbReference type="Pfam" id="PF01699">
    <property type="entry name" value="Na_Ca_ex"/>
    <property type="match status" value="1"/>
</dbReference>
<feature type="domain" description="Sodium/calcium exchanger membrane region" evidence="13">
    <location>
        <begin position="556"/>
        <end position="704"/>
    </location>
</feature>
<dbReference type="InterPro" id="IPR023123">
    <property type="entry name" value="Tubulin_C"/>
</dbReference>
<dbReference type="InterPro" id="IPR044880">
    <property type="entry name" value="NCX_ion-bd_dom_sf"/>
</dbReference>
<evidence type="ECO:0000256" key="8">
    <source>
        <dbReference type="ARBA" id="ARBA00022989"/>
    </source>
</evidence>
<keyword evidence="4" id="KW-0813">Transport</keyword>
<evidence type="ECO:0000259" key="14">
    <source>
        <dbReference type="Pfam" id="PF03953"/>
    </source>
</evidence>
<accession>A0ABN9R5Q5</accession>
<evidence type="ECO:0000256" key="4">
    <source>
        <dbReference type="ARBA" id="ARBA00022449"/>
    </source>
</evidence>
<dbReference type="Gene3D" id="1.20.1420.30">
    <property type="entry name" value="NCX, central ion-binding region"/>
    <property type="match status" value="1"/>
</dbReference>
<evidence type="ECO:0000259" key="13">
    <source>
        <dbReference type="Pfam" id="PF01699"/>
    </source>
</evidence>
<dbReference type="InterPro" id="IPR018316">
    <property type="entry name" value="Tubulin/FtsZ_2-layer-sand-dom"/>
</dbReference>
<dbReference type="PANTHER" id="PTHR10846">
    <property type="entry name" value="SODIUM/POTASSIUM/CALCIUM EXCHANGER"/>
    <property type="match status" value="1"/>
</dbReference>
<dbReference type="Gene3D" id="3.30.1330.20">
    <property type="entry name" value="Tubulin/FtsZ, C-terminal domain"/>
    <property type="match status" value="1"/>
</dbReference>
<sequence>MMCAADPRHGRYLTAAALFRGRMSTKEVDEQMLNVQNKNSSYFVEWIPNNIKASVCDIPPKGLKMAVAFAGNSTAIQEMFKRVAEYFTAMFRRKAFLHWYTGEGMDEMEFTEAESNMNDLVSEYQQYQDATAEEEGEFDEEEVEPRSSHSVLTLQLSPRPELGELARRELTAELLLPFDRLVDLGAPLFTSLVLGLPFGGGSTVTINQAIQSACDPAVPKVLLTLFRPQLPWAPGGGRPHPDIQGAVAVDGEIGSCIGSGAGTVGLAGSLVEQVGGVIQAIRVANETTLHLQAASAEEADEASGGSAAVSWPATSRCGTPCGGTPRGGTPRGVVPERISMWCYKGTDGAPLGIRAQAQVDAERTGAVLIPGEASAGPGGDKAAMSGASGFPLFVRGRRSALLAHAVPSATGNGAAPLRALQRALESLERRKTMSPNILKGEGKENDKDWEEADSEHKVVNVEDMPEEEDEPDEDPTSLSFDQFQAWYTNSLFYKAKMDTHEKQGEAEEAFMTLDAPEDGTFRTMFMYFLTYPICAVLYITIPDCRHPRFQHNAKIAMVSFALSLFWIAVFCNLLFECTVVLSNSIPIAPEIAGVTVIAAGTSIPDLLSSYIVAKNGEGDMAVSSSIGSNIFDVTVGLPLPWLCYSIAKWRPAEVSNEGLFFSLMLLIGMLAAVITVIKCMRWKMTKSLGYCMLLLYVVYLAVAIFSQTDSSGIFK</sequence>
<dbReference type="InterPro" id="IPR002453">
    <property type="entry name" value="Beta_tubulin"/>
</dbReference>
<dbReference type="EMBL" id="CAUYUJ010004936">
    <property type="protein sequence ID" value="CAK0811617.1"/>
    <property type="molecule type" value="Genomic_DNA"/>
</dbReference>
<keyword evidence="6" id="KW-0493">Microtubule</keyword>
<evidence type="ECO:0000256" key="7">
    <source>
        <dbReference type="ARBA" id="ARBA00022741"/>
    </source>
</evidence>
<feature type="transmembrane region" description="Helical" evidence="12">
    <location>
        <begin position="688"/>
        <end position="706"/>
    </location>
</feature>
<dbReference type="InterPro" id="IPR037103">
    <property type="entry name" value="Tubulin/FtsZ-like_C"/>
</dbReference>
<comment type="similarity">
    <text evidence="3">Belongs to the tubulin family.</text>
</comment>
<evidence type="ECO:0000256" key="3">
    <source>
        <dbReference type="ARBA" id="ARBA00009636"/>
    </source>
</evidence>
<keyword evidence="8 12" id="KW-1133">Transmembrane helix</keyword>
<protein>
    <recommendedName>
        <fullName evidence="17">Tubulin beta chain</fullName>
    </recommendedName>
</protein>
<dbReference type="InterPro" id="IPR004481">
    <property type="entry name" value="K/Na/Ca-exchanger"/>
</dbReference>
<feature type="transmembrane region" description="Helical" evidence="12">
    <location>
        <begin position="658"/>
        <end position="676"/>
    </location>
</feature>
<dbReference type="PANTHER" id="PTHR10846:SF73">
    <property type="entry name" value="SODIUM_CALCIUM EXCHANGER MEMBRANE REGION DOMAIN-CONTAINING PROTEIN"/>
    <property type="match status" value="1"/>
</dbReference>
<feature type="transmembrane region" description="Helical" evidence="12">
    <location>
        <begin position="524"/>
        <end position="541"/>
    </location>
</feature>
<name>A0ABN9R5Q5_9DINO</name>
<dbReference type="Gene3D" id="1.10.287.600">
    <property type="entry name" value="Helix hairpin bin"/>
    <property type="match status" value="1"/>
</dbReference>
<evidence type="ECO:0000256" key="10">
    <source>
        <dbReference type="ARBA" id="ARBA00023136"/>
    </source>
</evidence>
<feature type="coiled-coil region" evidence="11">
    <location>
        <begin position="110"/>
        <end position="137"/>
    </location>
</feature>
<evidence type="ECO:0000256" key="6">
    <source>
        <dbReference type="ARBA" id="ARBA00022701"/>
    </source>
</evidence>
<evidence type="ECO:0000256" key="5">
    <source>
        <dbReference type="ARBA" id="ARBA00022692"/>
    </source>
</evidence>
<dbReference type="SUPFAM" id="SSF55307">
    <property type="entry name" value="Tubulin C-terminal domain-like"/>
    <property type="match status" value="1"/>
</dbReference>
<comment type="subcellular location">
    <subcellularLocation>
        <location evidence="1">Membrane</location>
        <topology evidence="1">Multi-pass membrane protein</topology>
    </subcellularLocation>
</comment>
<feature type="transmembrane region" description="Helical" evidence="12">
    <location>
        <begin position="553"/>
        <end position="575"/>
    </location>
</feature>
<dbReference type="PRINTS" id="PR01163">
    <property type="entry name" value="BETATUBULIN"/>
</dbReference>
<reference evidence="15" key="1">
    <citation type="submission" date="2023-10" db="EMBL/GenBank/DDBJ databases">
        <authorList>
            <person name="Chen Y."/>
            <person name="Shah S."/>
            <person name="Dougan E. K."/>
            <person name="Thang M."/>
            <person name="Chan C."/>
        </authorList>
    </citation>
    <scope>NUCLEOTIDE SEQUENCE [LARGE SCALE GENOMIC DNA]</scope>
</reference>
<evidence type="ECO:0000313" key="15">
    <source>
        <dbReference type="EMBL" id="CAK0811617.1"/>
    </source>
</evidence>
<evidence type="ECO:0000313" key="16">
    <source>
        <dbReference type="Proteomes" id="UP001189429"/>
    </source>
</evidence>